<protein>
    <submittedName>
        <fullName evidence="1">8915_t:CDS:1</fullName>
    </submittedName>
</protein>
<sequence length="257" mass="29480">MTNIRNYEDYIEDFLVDEFYSENDSNLGSLSDLSITSLLLEPYLEDYSNLVSLTDSLTTSLPLIEAVNNNLVSLTDPSTTSLLLIKAVDNSISEGSDFDDRPEDSSLKEIYSRQTFTFFDILKQCLKYYSTQIGFETKIVRSEKEYVLIQSEKALFNIKLIPSCWYLEESLAILDENQESSIQVVRNEDSQIFIRMFQTLEKIHRQDVDNKIAVKLDSKKVSYGHGLRLCKKVLDLVITNGTNKAFKNLLQQFIGDQ</sequence>
<name>A0ACA9PT33_9GLOM</name>
<keyword evidence="2" id="KW-1185">Reference proteome</keyword>
<gene>
    <name evidence="1" type="ORF">RPERSI_LOCUS11498</name>
</gene>
<organism evidence="1 2">
    <name type="scientific">Racocetra persica</name>
    <dbReference type="NCBI Taxonomy" id="160502"/>
    <lineage>
        <taxon>Eukaryota</taxon>
        <taxon>Fungi</taxon>
        <taxon>Fungi incertae sedis</taxon>
        <taxon>Mucoromycota</taxon>
        <taxon>Glomeromycotina</taxon>
        <taxon>Glomeromycetes</taxon>
        <taxon>Diversisporales</taxon>
        <taxon>Gigasporaceae</taxon>
        <taxon>Racocetra</taxon>
    </lineage>
</organism>
<dbReference type="EMBL" id="CAJVQC010023706">
    <property type="protein sequence ID" value="CAG8723458.1"/>
    <property type="molecule type" value="Genomic_DNA"/>
</dbReference>
<accession>A0ACA9PT33</accession>
<comment type="caution">
    <text evidence="1">The sequence shown here is derived from an EMBL/GenBank/DDBJ whole genome shotgun (WGS) entry which is preliminary data.</text>
</comment>
<proteinExistence type="predicted"/>
<reference evidence="1" key="1">
    <citation type="submission" date="2021-06" db="EMBL/GenBank/DDBJ databases">
        <authorList>
            <person name="Kallberg Y."/>
            <person name="Tangrot J."/>
            <person name="Rosling A."/>
        </authorList>
    </citation>
    <scope>NUCLEOTIDE SEQUENCE</scope>
    <source>
        <strain evidence="1">MA461A</strain>
    </source>
</reference>
<evidence type="ECO:0000313" key="2">
    <source>
        <dbReference type="Proteomes" id="UP000789920"/>
    </source>
</evidence>
<dbReference type="Proteomes" id="UP000789920">
    <property type="component" value="Unassembled WGS sequence"/>
</dbReference>
<evidence type="ECO:0000313" key="1">
    <source>
        <dbReference type="EMBL" id="CAG8723458.1"/>
    </source>
</evidence>
<feature type="non-terminal residue" evidence="1">
    <location>
        <position position="257"/>
    </location>
</feature>